<dbReference type="AlphaFoldDB" id="A0A6A3KH43"/>
<name>A0A6A3KH43_9STRA</name>
<protein>
    <recommendedName>
        <fullName evidence="3">SWIM-type domain-containing protein</fullName>
    </recommendedName>
</protein>
<dbReference type="EMBL" id="QXFV01001512">
    <property type="protein sequence ID" value="KAE9004115.1"/>
    <property type="molecule type" value="Genomic_DNA"/>
</dbReference>
<organism evidence="1 2">
    <name type="scientific">Phytophthora rubi</name>
    <dbReference type="NCBI Taxonomy" id="129364"/>
    <lineage>
        <taxon>Eukaryota</taxon>
        <taxon>Sar</taxon>
        <taxon>Stramenopiles</taxon>
        <taxon>Oomycota</taxon>
        <taxon>Peronosporomycetes</taxon>
        <taxon>Peronosporales</taxon>
        <taxon>Peronosporaceae</taxon>
        <taxon>Phytophthora</taxon>
    </lineage>
</organism>
<proteinExistence type="predicted"/>
<accession>A0A6A3KH43</accession>
<sequence>MKQPNYNGVCVLVIGKDGDWKNIPVAIAFIHKETAENFGWFFANCVVAGLKLDDRAMFTDRGKQRDAQLRLKAREVPVHLKFCAWHLYFNVCGHFRKVEQNIDRIKGLVFDLQASTTLNEYEHVLAQVQELFPSPRTVMVNGAAQAQTAAQYLRGIHPTSWTKFGTGVLSLEESEAVDSEWKCVTSYGDGCPLFGGRTTSAIEGQNNALLVAGIRDNQVMGALVLFCNSVVEVIAIKTKTARSWMKAKHTVTPRANSMSNKQVWAAAACTVRKSAEGIFHVDDTVISLEDEASDRAGSDSLVAASTAENIPRTYTVDLGTGICTRCADRRHLQLPCRHIVAASYLQRGCRTSTSGVYKFFHSAYTVEAYARTFLHVTISLPFVPALLSDPHIQPPPI</sequence>
<comment type="caution">
    <text evidence="1">The sequence shown here is derived from an EMBL/GenBank/DDBJ whole genome shotgun (WGS) entry which is preliminary data.</text>
</comment>
<evidence type="ECO:0008006" key="3">
    <source>
        <dbReference type="Google" id="ProtNLM"/>
    </source>
</evidence>
<reference evidence="1 2" key="1">
    <citation type="submission" date="2018-09" db="EMBL/GenBank/DDBJ databases">
        <title>Genomic investigation of the strawberry pathogen Phytophthora fragariae indicates pathogenicity is determined by transcriptional variation in three key races.</title>
        <authorList>
            <person name="Adams T.M."/>
            <person name="Armitage A.D."/>
            <person name="Sobczyk M.K."/>
            <person name="Bates H.J."/>
            <person name="Dunwell J.M."/>
            <person name="Nellist C.F."/>
            <person name="Harrison R.J."/>
        </authorList>
    </citation>
    <scope>NUCLEOTIDE SEQUENCE [LARGE SCALE GENOMIC DNA]</scope>
    <source>
        <strain evidence="1 2">SCRP249</strain>
    </source>
</reference>
<evidence type="ECO:0000313" key="2">
    <source>
        <dbReference type="Proteomes" id="UP000429607"/>
    </source>
</evidence>
<dbReference type="Proteomes" id="UP000429607">
    <property type="component" value="Unassembled WGS sequence"/>
</dbReference>
<gene>
    <name evidence="1" type="ORF">PR001_g17800</name>
</gene>
<evidence type="ECO:0000313" key="1">
    <source>
        <dbReference type="EMBL" id="KAE9004115.1"/>
    </source>
</evidence>